<dbReference type="InterPro" id="IPR036291">
    <property type="entry name" value="NAD(P)-bd_dom_sf"/>
</dbReference>
<comment type="caution">
    <text evidence="4">The sequence shown here is derived from an EMBL/GenBank/DDBJ whole genome shotgun (WGS) entry which is preliminary data.</text>
</comment>
<keyword evidence="1" id="KW-0560">Oxidoreductase</keyword>
<gene>
    <name evidence="4" type="ORF">DI556_14540</name>
</gene>
<dbReference type="EMBL" id="QFPW01000012">
    <property type="protein sequence ID" value="PZQ48362.1"/>
    <property type="molecule type" value="Genomic_DNA"/>
</dbReference>
<dbReference type="Proteomes" id="UP000249185">
    <property type="component" value="Unassembled WGS sequence"/>
</dbReference>
<dbReference type="Gene3D" id="3.40.50.720">
    <property type="entry name" value="NAD(P)-binding Rossmann-like Domain"/>
    <property type="match status" value="1"/>
</dbReference>
<evidence type="ECO:0000259" key="2">
    <source>
        <dbReference type="Pfam" id="PF01408"/>
    </source>
</evidence>
<dbReference type="InterPro" id="IPR000683">
    <property type="entry name" value="Gfo/Idh/MocA-like_OxRdtase_N"/>
</dbReference>
<dbReference type="PANTHER" id="PTHR43818">
    <property type="entry name" value="BCDNA.GH03377"/>
    <property type="match status" value="1"/>
</dbReference>
<feature type="domain" description="GFO/IDH/MocA-like oxidoreductase" evidence="3">
    <location>
        <begin position="130"/>
        <end position="248"/>
    </location>
</feature>
<evidence type="ECO:0000313" key="5">
    <source>
        <dbReference type="Proteomes" id="UP000249185"/>
    </source>
</evidence>
<protein>
    <submittedName>
        <fullName evidence="4">Fructose reductase</fullName>
    </submittedName>
</protein>
<organism evidence="4 5">
    <name type="scientific">Rhodovulum sulfidophilum</name>
    <name type="common">Rhodobacter sulfidophilus</name>
    <dbReference type="NCBI Taxonomy" id="35806"/>
    <lineage>
        <taxon>Bacteria</taxon>
        <taxon>Pseudomonadati</taxon>
        <taxon>Pseudomonadota</taxon>
        <taxon>Alphaproteobacteria</taxon>
        <taxon>Rhodobacterales</taxon>
        <taxon>Paracoccaceae</taxon>
        <taxon>Rhodovulum</taxon>
    </lineage>
</organism>
<accession>A0A2W5N4H3</accession>
<dbReference type="Pfam" id="PF01408">
    <property type="entry name" value="GFO_IDH_MocA"/>
    <property type="match status" value="1"/>
</dbReference>
<dbReference type="SUPFAM" id="SSF51735">
    <property type="entry name" value="NAD(P)-binding Rossmann-fold domains"/>
    <property type="match status" value="1"/>
</dbReference>
<dbReference type="GO" id="GO:0016491">
    <property type="term" value="F:oxidoreductase activity"/>
    <property type="evidence" value="ECO:0007669"/>
    <property type="project" value="UniProtKB-KW"/>
</dbReference>
<reference evidence="4 5" key="1">
    <citation type="submission" date="2017-08" db="EMBL/GenBank/DDBJ databases">
        <title>Infants hospitalized years apart are colonized by the same room-sourced microbial strains.</title>
        <authorList>
            <person name="Brooks B."/>
            <person name="Olm M.R."/>
            <person name="Firek B.A."/>
            <person name="Baker R."/>
            <person name="Thomas B.C."/>
            <person name="Morowitz M.J."/>
            <person name="Banfield J.F."/>
        </authorList>
    </citation>
    <scope>NUCLEOTIDE SEQUENCE [LARGE SCALE GENOMIC DNA]</scope>
    <source>
        <strain evidence="4">S2_005_002_R2_34</strain>
    </source>
</reference>
<dbReference type="AlphaFoldDB" id="A0A2W5N4H3"/>
<proteinExistence type="predicted"/>
<evidence type="ECO:0000259" key="3">
    <source>
        <dbReference type="Pfam" id="PF22725"/>
    </source>
</evidence>
<feature type="domain" description="Gfo/Idh/MocA-like oxidoreductase N-terminal" evidence="2">
    <location>
        <begin position="1"/>
        <end position="120"/>
    </location>
</feature>
<dbReference type="PANTHER" id="PTHR43818:SF11">
    <property type="entry name" value="BCDNA.GH03377"/>
    <property type="match status" value="1"/>
</dbReference>
<dbReference type="SUPFAM" id="SSF55347">
    <property type="entry name" value="Glyceraldehyde-3-phosphate dehydrogenase-like, C-terminal domain"/>
    <property type="match status" value="1"/>
</dbReference>
<evidence type="ECO:0000313" key="4">
    <source>
        <dbReference type="EMBL" id="PZQ48362.1"/>
    </source>
</evidence>
<name>A0A2W5N4H3_RHOSU</name>
<sequence>MRWGLVGASTIASEYVIGAIRARADEIAGVMSGDAARGADYAARHAIPASTTDLDALLGLPGVEAVYISTTNEKHHAQALAAIAAGKHVLCEKPLAMTTAEAAEMVRAAERAGVTFATNHHLRNAGSHGAIRDLIAGGRIGRVLSVRVFHAVHLPPHLQGWRINDAGAGGGVIPDITVHDADTVRFYLGEDPVEVVAMAGASGMGAGVEDSVMSVWSTPSGAMVQTHESFTHPFAGSGVEVHGTEGSIFGRGIMTQKPVGEVELVNASGRHAVAFDRHDLYGRAIEAFAAAVAGQGAPAADGVDGVKSLAVAMAVRDAARTGRATRVDYEGF</sequence>
<dbReference type="Pfam" id="PF22725">
    <property type="entry name" value="GFO_IDH_MocA_C3"/>
    <property type="match status" value="1"/>
</dbReference>
<dbReference type="InterPro" id="IPR050463">
    <property type="entry name" value="Gfo/Idh/MocA_oxidrdct_glycsds"/>
</dbReference>
<evidence type="ECO:0000256" key="1">
    <source>
        <dbReference type="ARBA" id="ARBA00023002"/>
    </source>
</evidence>
<dbReference type="GO" id="GO:0000166">
    <property type="term" value="F:nucleotide binding"/>
    <property type="evidence" value="ECO:0007669"/>
    <property type="project" value="InterPro"/>
</dbReference>
<dbReference type="Gene3D" id="3.30.360.10">
    <property type="entry name" value="Dihydrodipicolinate Reductase, domain 2"/>
    <property type="match status" value="1"/>
</dbReference>
<dbReference type="InterPro" id="IPR055170">
    <property type="entry name" value="GFO_IDH_MocA-like_dom"/>
</dbReference>